<keyword evidence="2" id="KW-0238">DNA-binding</keyword>
<dbReference type="GO" id="GO:0043565">
    <property type="term" value="F:sequence-specific DNA binding"/>
    <property type="evidence" value="ECO:0007669"/>
    <property type="project" value="InterPro"/>
</dbReference>
<protein>
    <submittedName>
        <fullName evidence="5">Helix-turn-helix domain-containing protein</fullName>
    </submittedName>
</protein>
<accession>A0A6P0UWB9</accession>
<dbReference type="Pfam" id="PF12833">
    <property type="entry name" value="HTH_18"/>
    <property type="match status" value="1"/>
</dbReference>
<dbReference type="Proteomes" id="UP000468581">
    <property type="component" value="Unassembled WGS sequence"/>
</dbReference>
<dbReference type="PANTHER" id="PTHR43280">
    <property type="entry name" value="ARAC-FAMILY TRANSCRIPTIONAL REGULATOR"/>
    <property type="match status" value="1"/>
</dbReference>
<keyword evidence="3" id="KW-0804">Transcription</keyword>
<name>A0A6P0UWB9_9FLAO</name>
<evidence type="ECO:0000313" key="6">
    <source>
        <dbReference type="Proteomes" id="UP000468581"/>
    </source>
</evidence>
<sequence>MEKGDKGQTSALYVWNGLSVFWGTSFHTNPHSHNTLQLVFDIDKEFLLKDSSTEWTAYSAAIIQASHMHQLDSNNSIQLFLYLDKDSEYAKKLTEKYLNEKSISNLKNSDIRRLSNDFFKGLLVKQDCDELFKGCHTILEHLIRIEPLTKRDKRIEDAISFIVNSPEKQFKIKDVASHVCLSESRLRHLFKEQVGQPIQSFILWMKVVDSLNLVLKGRSLTQTAYDTGFWDHSHMNRSYKDLLGTTPGAIQKYEQELRIISCNKSNFYSLKTEISKDWNADKPFKTIEIQKP</sequence>
<keyword evidence="1" id="KW-0805">Transcription regulation</keyword>
<gene>
    <name evidence="5" type="ORF">GWK08_14815</name>
</gene>
<dbReference type="PROSITE" id="PS01124">
    <property type="entry name" value="HTH_ARAC_FAMILY_2"/>
    <property type="match status" value="1"/>
</dbReference>
<organism evidence="5 6">
    <name type="scientific">Leptobacterium flavescens</name>
    <dbReference type="NCBI Taxonomy" id="472055"/>
    <lineage>
        <taxon>Bacteria</taxon>
        <taxon>Pseudomonadati</taxon>
        <taxon>Bacteroidota</taxon>
        <taxon>Flavobacteriia</taxon>
        <taxon>Flavobacteriales</taxon>
        <taxon>Flavobacteriaceae</taxon>
        <taxon>Leptobacterium</taxon>
    </lineage>
</organism>
<dbReference type="EMBL" id="JAABOO010000003">
    <property type="protein sequence ID" value="NER14726.1"/>
    <property type="molecule type" value="Genomic_DNA"/>
</dbReference>
<dbReference type="SUPFAM" id="SSF46689">
    <property type="entry name" value="Homeodomain-like"/>
    <property type="match status" value="2"/>
</dbReference>
<dbReference type="PANTHER" id="PTHR43280:SF34">
    <property type="entry name" value="ARAC-FAMILY TRANSCRIPTIONAL REGULATOR"/>
    <property type="match status" value="1"/>
</dbReference>
<dbReference type="SMART" id="SM00342">
    <property type="entry name" value="HTH_ARAC"/>
    <property type="match status" value="1"/>
</dbReference>
<feature type="domain" description="HTH araC/xylS-type" evidence="4">
    <location>
        <begin position="156"/>
        <end position="253"/>
    </location>
</feature>
<evidence type="ECO:0000259" key="4">
    <source>
        <dbReference type="PROSITE" id="PS01124"/>
    </source>
</evidence>
<evidence type="ECO:0000256" key="3">
    <source>
        <dbReference type="ARBA" id="ARBA00023163"/>
    </source>
</evidence>
<dbReference type="InterPro" id="IPR018060">
    <property type="entry name" value="HTH_AraC"/>
</dbReference>
<comment type="caution">
    <text evidence="5">The sequence shown here is derived from an EMBL/GenBank/DDBJ whole genome shotgun (WGS) entry which is preliminary data.</text>
</comment>
<evidence type="ECO:0000313" key="5">
    <source>
        <dbReference type="EMBL" id="NER14726.1"/>
    </source>
</evidence>
<proteinExistence type="predicted"/>
<dbReference type="GO" id="GO:0003700">
    <property type="term" value="F:DNA-binding transcription factor activity"/>
    <property type="evidence" value="ECO:0007669"/>
    <property type="project" value="InterPro"/>
</dbReference>
<keyword evidence="6" id="KW-1185">Reference proteome</keyword>
<dbReference type="AlphaFoldDB" id="A0A6P0UWB9"/>
<dbReference type="RefSeq" id="WP_163608006.1">
    <property type="nucleotide sequence ID" value="NZ_JAABOO010000003.1"/>
</dbReference>
<evidence type="ECO:0000256" key="1">
    <source>
        <dbReference type="ARBA" id="ARBA00023015"/>
    </source>
</evidence>
<dbReference type="InterPro" id="IPR009057">
    <property type="entry name" value="Homeodomain-like_sf"/>
</dbReference>
<dbReference type="Gene3D" id="1.10.10.60">
    <property type="entry name" value="Homeodomain-like"/>
    <property type="match status" value="1"/>
</dbReference>
<reference evidence="5 6" key="1">
    <citation type="submission" date="2020-01" db="EMBL/GenBank/DDBJ databases">
        <title>Leptobacterium flavescens.</title>
        <authorList>
            <person name="Wang G."/>
        </authorList>
    </citation>
    <scope>NUCLEOTIDE SEQUENCE [LARGE SCALE GENOMIC DNA]</scope>
    <source>
        <strain evidence="5 6">KCTC 22160</strain>
    </source>
</reference>
<evidence type="ECO:0000256" key="2">
    <source>
        <dbReference type="ARBA" id="ARBA00023125"/>
    </source>
</evidence>